<gene>
    <name evidence="3" type="ORF">SELMODRAFT_427824</name>
</gene>
<evidence type="ECO:0000313" key="3">
    <source>
        <dbReference type="EMBL" id="EFJ09805.1"/>
    </source>
</evidence>
<evidence type="ECO:0008006" key="5">
    <source>
        <dbReference type="Google" id="ProtNLM"/>
    </source>
</evidence>
<keyword evidence="1" id="KW-1133">Transmembrane helix</keyword>
<dbReference type="STRING" id="88036.D8T0U1"/>
<dbReference type="AlphaFoldDB" id="D8T0U1"/>
<dbReference type="Gramene" id="EFJ09805">
    <property type="protein sequence ID" value="EFJ09805"/>
    <property type="gene ID" value="SELMODRAFT_427824"/>
</dbReference>
<protein>
    <recommendedName>
        <fullName evidence="5">H(+)-exporting diphosphatase</fullName>
    </recommendedName>
</protein>
<dbReference type="KEGG" id="smo:SELMODRAFT_427824"/>
<keyword evidence="1" id="KW-0812">Transmembrane</keyword>
<accession>D8T0U1</accession>
<feature type="transmembrane region" description="Helical" evidence="1">
    <location>
        <begin position="479"/>
        <end position="500"/>
    </location>
</feature>
<evidence type="ECO:0000313" key="4">
    <source>
        <dbReference type="Proteomes" id="UP000001514"/>
    </source>
</evidence>
<proteinExistence type="predicted"/>
<feature type="transmembrane region" description="Helical" evidence="1">
    <location>
        <begin position="103"/>
        <end position="130"/>
    </location>
</feature>
<reference evidence="3 4" key="1">
    <citation type="journal article" date="2011" name="Science">
        <title>The Selaginella genome identifies genetic changes associated with the evolution of vascular plants.</title>
        <authorList>
            <person name="Banks J.A."/>
            <person name="Nishiyama T."/>
            <person name="Hasebe M."/>
            <person name="Bowman J.L."/>
            <person name="Gribskov M."/>
            <person name="dePamphilis C."/>
            <person name="Albert V.A."/>
            <person name="Aono N."/>
            <person name="Aoyama T."/>
            <person name="Ambrose B.A."/>
            <person name="Ashton N.W."/>
            <person name="Axtell M.J."/>
            <person name="Barker E."/>
            <person name="Barker M.S."/>
            <person name="Bennetzen J.L."/>
            <person name="Bonawitz N.D."/>
            <person name="Chapple C."/>
            <person name="Cheng C."/>
            <person name="Correa L.G."/>
            <person name="Dacre M."/>
            <person name="DeBarry J."/>
            <person name="Dreyer I."/>
            <person name="Elias M."/>
            <person name="Engstrom E.M."/>
            <person name="Estelle M."/>
            <person name="Feng L."/>
            <person name="Finet C."/>
            <person name="Floyd S.K."/>
            <person name="Frommer W.B."/>
            <person name="Fujita T."/>
            <person name="Gramzow L."/>
            <person name="Gutensohn M."/>
            <person name="Harholt J."/>
            <person name="Hattori M."/>
            <person name="Heyl A."/>
            <person name="Hirai T."/>
            <person name="Hiwatashi Y."/>
            <person name="Ishikawa M."/>
            <person name="Iwata M."/>
            <person name="Karol K.G."/>
            <person name="Koehler B."/>
            <person name="Kolukisaoglu U."/>
            <person name="Kubo M."/>
            <person name="Kurata T."/>
            <person name="Lalonde S."/>
            <person name="Li K."/>
            <person name="Li Y."/>
            <person name="Litt A."/>
            <person name="Lyons E."/>
            <person name="Manning G."/>
            <person name="Maruyama T."/>
            <person name="Michael T.P."/>
            <person name="Mikami K."/>
            <person name="Miyazaki S."/>
            <person name="Morinaga S."/>
            <person name="Murata T."/>
            <person name="Mueller-Roeber B."/>
            <person name="Nelson D.R."/>
            <person name="Obara M."/>
            <person name="Oguri Y."/>
            <person name="Olmstead R.G."/>
            <person name="Onodera N."/>
            <person name="Petersen B.L."/>
            <person name="Pils B."/>
            <person name="Prigge M."/>
            <person name="Rensing S.A."/>
            <person name="Riano-Pachon D.M."/>
            <person name="Roberts A.W."/>
            <person name="Sato Y."/>
            <person name="Scheller H.V."/>
            <person name="Schulz B."/>
            <person name="Schulz C."/>
            <person name="Shakirov E.V."/>
            <person name="Shibagaki N."/>
            <person name="Shinohara N."/>
            <person name="Shippen D.E."/>
            <person name="Soerensen I."/>
            <person name="Sotooka R."/>
            <person name="Sugimoto N."/>
            <person name="Sugita M."/>
            <person name="Sumikawa N."/>
            <person name="Tanurdzic M."/>
            <person name="Theissen G."/>
            <person name="Ulvskov P."/>
            <person name="Wakazuki S."/>
            <person name="Weng J.K."/>
            <person name="Willats W.W."/>
            <person name="Wipf D."/>
            <person name="Wolf P.G."/>
            <person name="Yang L."/>
            <person name="Zimmer A.D."/>
            <person name="Zhu Q."/>
            <person name="Mitros T."/>
            <person name="Hellsten U."/>
            <person name="Loque D."/>
            <person name="Otillar R."/>
            <person name="Salamov A."/>
            <person name="Schmutz J."/>
            <person name="Shapiro H."/>
            <person name="Lindquist E."/>
            <person name="Lucas S."/>
            <person name="Rokhsar D."/>
            <person name="Grigoriev I.V."/>
        </authorList>
    </citation>
    <scope>NUCLEOTIDE SEQUENCE [LARGE SCALE GENOMIC DNA]</scope>
</reference>
<feature type="transmembrane region" description="Helical" evidence="1">
    <location>
        <begin position="245"/>
        <end position="270"/>
    </location>
</feature>
<dbReference type="HOGENOM" id="CLU_024548_1_2_1"/>
<dbReference type="InterPro" id="IPR040283">
    <property type="entry name" value="DDB_G0292058-like"/>
</dbReference>
<organism evidence="4">
    <name type="scientific">Selaginella moellendorffii</name>
    <name type="common">Spikemoss</name>
    <dbReference type="NCBI Taxonomy" id="88036"/>
    <lineage>
        <taxon>Eukaryota</taxon>
        <taxon>Viridiplantae</taxon>
        <taxon>Streptophyta</taxon>
        <taxon>Embryophyta</taxon>
        <taxon>Tracheophyta</taxon>
        <taxon>Lycopodiopsida</taxon>
        <taxon>Selaginellales</taxon>
        <taxon>Selaginellaceae</taxon>
        <taxon>Selaginella</taxon>
    </lineage>
</organism>
<dbReference type="PANTHER" id="PTHR31414:SF35">
    <property type="entry name" value="H(+)-EXPORTING DIPHOSPHATASE"/>
    <property type="match status" value="1"/>
</dbReference>
<name>D8T0U1_SELML</name>
<dbReference type="InParanoid" id="D8T0U1"/>
<evidence type="ECO:0000256" key="1">
    <source>
        <dbReference type="SAM" id="Phobius"/>
    </source>
</evidence>
<evidence type="ECO:0000256" key="2">
    <source>
        <dbReference type="SAM" id="SignalP"/>
    </source>
</evidence>
<dbReference type="EMBL" id="GL377659">
    <property type="protein sequence ID" value="EFJ09805.1"/>
    <property type="molecule type" value="Genomic_DNA"/>
</dbReference>
<sequence length="501" mass="53315">MRRRGWAFGLGLGLGFALLLLAPGAAGYGRRAPSPGIFNVSDVNVPAFFRSNANQVASKATKALNIAVLKFPRLDALQKFKKYNGEFDVINKHYWASVAFIGIWGYVLAVLTFMCACMVCACKFCCYLCGYKLPTKDEGGSLLKRCSRMTSLLLLLVCTIAGTAVLFWGTSKTGKQLKQTTDVVINATDFVLDTADEIVSSLKSAAGVISDPTASANILSAANNVDGGSGGIGVKVSKIKKKIPFYLKLVFIFLNIIGAFICLFAVIGLVAVCAQSSAYGNIAFMGMAVMLFAAWLLAGLDFVLSRVTNDACEAMREYNADPTTTTLATIFPCQSQASASSTTGSAKSALKDIIAQTNTAITTINSNTGSSLPQICDPYGAGPGYADVACALGTTPMADFQTDFGPYRCVDDVQASCTASNTPILNSNYQNMATAMSAGATVYSLIPNVNDILTCTFIHNAFNVLVTGRCVKLIDGLNISWFGFALSASFMMPLQLYWIFI</sequence>
<feature type="transmembrane region" description="Helical" evidence="1">
    <location>
        <begin position="282"/>
        <end position="304"/>
    </location>
</feature>
<feature type="transmembrane region" description="Helical" evidence="1">
    <location>
        <begin position="151"/>
        <end position="169"/>
    </location>
</feature>
<keyword evidence="2" id="KW-0732">Signal</keyword>
<keyword evidence="1" id="KW-0472">Membrane</keyword>
<keyword evidence="4" id="KW-1185">Reference proteome</keyword>
<feature type="signal peptide" evidence="2">
    <location>
        <begin position="1"/>
        <end position="27"/>
    </location>
</feature>
<feature type="chain" id="PRO_5003123207" description="H(+)-exporting diphosphatase" evidence="2">
    <location>
        <begin position="28"/>
        <end position="501"/>
    </location>
</feature>
<dbReference type="PANTHER" id="PTHR31414">
    <property type="entry name" value="TRANSMEMBRANE PROTEIN DDB_G0292058"/>
    <property type="match status" value="1"/>
</dbReference>
<dbReference type="Proteomes" id="UP000001514">
    <property type="component" value="Unassembled WGS sequence"/>
</dbReference>